<accession>A0ABU3IIC0</accession>
<name>A0ABU3IIC0_STAHA</name>
<dbReference type="NCBIfam" id="NF040879">
    <property type="entry name" value="SAR1012_fam"/>
    <property type="match status" value="1"/>
</dbReference>
<keyword evidence="2" id="KW-1185">Reference proteome</keyword>
<comment type="caution">
    <text evidence="1">The sequence shown here is derived from an EMBL/GenBank/DDBJ whole genome shotgun (WGS) entry which is preliminary data.</text>
</comment>
<evidence type="ECO:0000313" key="1">
    <source>
        <dbReference type="EMBL" id="MDT4287289.1"/>
    </source>
</evidence>
<gene>
    <name evidence="1" type="ORF">RO950_09870</name>
</gene>
<dbReference type="GeneID" id="93782006"/>
<proteinExistence type="predicted"/>
<sequence length="33" mass="3827">MNIIKRVLRIVITGYLVKWIRNKIEGKSNGGQK</sequence>
<dbReference type="EMBL" id="JAVSOO010000027">
    <property type="protein sequence ID" value="MDT4287289.1"/>
    <property type="molecule type" value="Genomic_DNA"/>
</dbReference>
<evidence type="ECO:0000313" key="2">
    <source>
        <dbReference type="Proteomes" id="UP001269271"/>
    </source>
</evidence>
<dbReference type="RefSeq" id="WP_011276194.1">
    <property type="nucleotide sequence ID" value="NZ_BKAY01000025.1"/>
</dbReference>
<dbReference type="Proteomes" id="UP001269271">
    <property type="component" value="Unassembled WGS sequence"/>
</dbReference>
<reference evidence="1 2" key="1">
    <citation type="submission" date="2023-08" db="EMBL/GenBank/DDBJ databases">
        <title>Genomic surveillance of Staphylococcus haemolyticus neonatal outbreak in southern France.</title>
        <authorList>
            <person name="Magnan C."/>
            <person name="Morsli M."/>
            <person name="Thiery B."/>
            <person name="Salipante F."/>
            <person name="Attar J."/>
            <person name="Massimo D.M."/>
            <person name="Ory J."/>
            <person name="Pantel A."/>
            <person name="Lavigne J.-P."/>
        </authorList>
    </citation>
    <scope>NUCLEOTIDE SEQUENCE [LARGE SCALE GENOMIC DNA]</scope>
    <source>
        <strain evidence="1 2">NSH026</strain>
    </source>
</reference>
<organism evidence="1 2">
    <name type="scientific">Staphylococcus haemolyticus</name>
    <dbReference type="NCBI Taxonomy" id="1283"/>
    <lineage>
        <taxon>Bacteria</taxon>
        <taxon>Bacillati</taxon>
        <taxon>Bacillota</taxon>
        <taxon>Bacilli</taxon>
        <taxon>Bacillales</taxon>
        <taxon>Staphylococcaceae</taxon>
        <taxon>Staphylococcus</taxon>
    </lineage>
</organism>
<protein>
    <submittedName>
        <fullName evidence="1">SAR1012 family small protein</fullName>
    </submittedName>
</protein>